<name>A0ABR1BPW5_NECAM</name>
<sequence>MPRNFKPSSLHHRNVILFLHLSGQEPADIDRRLKEVYKEHAPARSTVYKWHSKLASGDYSIEDENRSRRPIELDLVLLRRQVEADPFQTTREQTVALGMSQTTVVRGLKPIAEHGLPPDTALSLLTLKRTHTWLEHIATGDEKWIFYSNTYRRAQWVDKVTADVYIEQLKNLKTNLENARPQQREVYFQHDNARSNIARTTKAELMKFDFQTRDDIKKAFEQFFKEQSQAILEQGHLRSA</sequence>
<reference evidence="2 3" key="1">
    <citation type="submission" date="2023-08" db="EMBL/GenBank/DDBJ databases">
        <title>A Necator americanus chromosomal reference genome.</title>
        <authorList>
            <person name="Ilik V."/>
            <person name="Petrzelkova K.J."/>
            <person name="Pardy F."/>
            <person name="Fuh T."/>
            <person name="Niatou-Singa F.S."/>
            <person name="Gouil Q."/>
            <person name="Baker L."/>
            <person name="Ritchie M.E."/>
            <person name="Jex A.R."/>
            <person name="Gazzola D."/>
            <person name="Li H."/>
            <person name="Toshio Fujiwara R."/>
            <person name="Zhan B."/>
            <person name="Aroian R.V."/>
            <person name="Pafco B."/>
            <person name="Schwarz E.M."/>
        </authorList>
    </citation>
    <scope>NUCLEOTIDE SEQUENCE [LARGE SCALE GENOMIC DNA]</scope>
    <source>
        <strain evidence="2 3">Aroian</strain>
        <tissue evidence="2">Whole animal</tissue>
    </source>
</reference>
<gene>
    <name evidence="2" type="primary">Necator_chrI.g1959</name>
    <name evidence="2" type="ORF">RB195_005833</name>
</gene>
<dbReference type="PANTHER" id="PTHR46060">
    <property type="entry name" value="MARINER MOS1 TRANSPOSASE-LIKE PROTEIN"/>
    <property type="match status" value="1"/>
</dbReference>
<dbReference type="Gene3D" id="1.10.10.1450">
    <property type="match status" value="1"/>
</dbReference>
<feature type="domain" description="Mos1 transposase HTH" evidence="1">
    <location>
        <begin position="11"/>
        <end position="58"/>
    </location>
</feature>
<dbReference type="Proteomes" id="UP001303046">
    <property type="component" value="Unassembled WGS sequence"/>
</dbReference>
<evidence type="ECO:0000259" key="1">
    <source>
        <dbReference type="Pfam" id="PF17906"/>
    </source>
</evidence>
<comment type="caution">
    <text evidence="2">The sequence shown here is derived from an EMBL/GenBank/DDBJ whole genome shotgun (WGS) entry which is preliminary data.</text>
</comment>
<keyword evidence="3" id="KW-1185">Reference proteome</keyword>
<evidence type="ECO:0000313" key="3">
    <source>
        <dbReference type="Proteomes" id="UP001303046"/>
    </source>
</evidence>
<proteinExistence type="predicted"/>
<dbReference type="Gene3D" id="3.30.420.10">
    <property type="entry name" value="Ribonuclease H-like superfamily/Ribonuclease H"/>
    <property type="match status" value="1"/>
</dbReference>
<dbReference type="InterPro" id="IPR036397">
    <property type="entry name" value="RNaseH_sf"/>
</dbReference>
<dbReference type="EMBL" id="JAVFWL010000001">
    <property type="protein sequence ID" value="KAK6728437.1"/>
    <property type="molecule type" value="Genomic_DNA"/>
</dbReference>
<dbReference type="PANTHER" id="PTHR46060:SF2">
    <property type="entry name" value="HISTONE-LYSINE N-METHYLTRANSFERASE SETMAR"/>
    <property type="match status" value="1"/>
</dbReference>
<organism evidence="2 3">
    <name type="scientific">Necator americanus</name>
    <name type="common">Human hookworm</name>
    <dbReference type="NCBI Taxonomy" id="51031"/>
    <lineage>
        <taxon>Eukaryota</taxon>
        <taxon>Metazoa</taxon>
        <taxon>Ecdysozoa</taxon>
        <taxon>Nematoda</taxon>
        <taxon>Chromadorea</taxon>
        <taxon>Rhabditida</taxon>
        <taxon>Rhabditina</taxon>
        <taxon>Rhabditomorpha</taxon>
        <taxon>Strongyloidea</taxon>
        <taxon>Ancylostomatidae</taxon>
        <taxon>Bunostominae</taxon>
        <taxon>Necator</taxon>
    </lineage>
</organism>
<evidence type="ECO:0000313" key="2">
    <source>
        <dbReference type="EMBL" id="KAK6728437.1"/>
    </source>
</evidence>
<protein>
    <recommendedName>
        <fullName evidence="1">Mos1 transposase HTH domain-containing protein</fullName>
    </recommendedName>
</protein>
<dbReference type="InterPro" id="IPR041426">
    <property type="entry name" value="Mos1_HTH"/>
</dbReference>
<dbReference type="Pfam" id="PF17906">
    <property type="entry name" value="HTH_48"/>
    <property type="match status" value="1"/>
</dbReference>
<dbReference type="InterPro" id="IPR052709">
    <property type="entry name" value="Transposase-MT_Hybrid"/>
</dbReference>
<accession>A0ABR1BPW5</accession>